<organism evidence="5 6">
    <name type="scientific">Chryseobacterium takakiae</name>
    <dbReference type="NCBI Taxonomy" id="1302685"/>
    <lineage>
        <taxon>Bacteria</taxon>
        <taxon>Pseudomonadati</taxon>
        <taxon>Bacteroidota</taxon>
        <taxon>Flavobacteriia</taxon>
        <taxon>Flavobacteriales</taxon>
        <taxon>Weeksellaceae</taxon>
        <taxon>Chryseobacterium group</taxon>
        <taxon>Chryseobacterium</taxon>
    </lineage>
</organism>
<dbReference type="InterPro" id="IPR036388">
    <property type="entry name" value="WH-like_DNA-bd_sf"/>
</dbReference>
<evidence type="ECO:0000259" key="4">
    <source>
        <dbReference type="PROSITE" id="PS51118"/>
    </source>
</evidence>
<sequence>MKNNTIAENQQDIQEKKFIFDENSCPVAATMQVLGGKWKSILINAIYLTAPARFGELRRSVTGITQSMLTSQLRELEQDGIISRKIYAEIPPRVEYTLTDFGLSLSPIMLAMAEWGKQYRLKNETKDES</sequence>
<dbReference type="PANTHER" id="PTHR33204:SF29">
    <property type="entry name" value="TRANSCRIPTIONAL REGULATOR"/>
    <property type="match status" value="1"/>
</dbReference>
<evidence type="ECO:0000256" key="3">
    <source>
        <dbReference type="ARBA" id="ARBA00023163"/>
    </source>
</evidence>
<evidence type="ECO:0000313" key="6">
    <source>
        <dbReference type="Proteomes" id="UP000184236"/>
    </source>
</evidence>
<dbReference type="InterPro" id="IPR036390">
    <property type="entry name" value="WH_DNA-bd_sf"/>
</dbReference>
<reference evidence="6" key="1">
    <citation type="submission" date="2016-11" db="EMBL/GenBank/DDBJ databases">
        <authorList>
            <person name="Varghese N."/>
            <person name="Submissions S."/>
        </authorList>
    </citation>
    <scope>NUCLEOTIDE SEQUENCE [LARGE SCALE GENOMIC DNA]</scope>
    <source>
        <strain evidence="6">DSM 26898</strain>
    </source>
</reference>
<evidence type="ECO:0000256" key="2">
    <source>
        <dbReference type="ARBA" id="ARBA00023125"/>
    </source>
</evidence>
<evidence type="ECO:0000256" key="1">
    <source>
        <dbReference type="ARBA" id="ARBA00023015"/>
    </source>
</evidence>
<dbReference type="EMBL" id="FQVO01000002">
    <property type="protein sequence ID" value="SHE58927.1"/>
    <property type="molecule type" value="Genomic_DNA"/>
</dbReference>
<keyword evidence="2" id="KW-0238">DNA-binding</keyword>
<protein>
    <submittedName>
        <fullName evidence="5">Transcriptional regulator, HxlR family</fullName>
    </submittedName>
</protein>
<dbReference type="InterPro" id="IPR002577">
    <property type="entry name" value="HTH_HxlR"/>
</dbReference>
<accession>A0A1M4UQK1</accession>
<keyword evidence="3" id="KW-0804">Transcription</keyword>
<feature type="domain" description="HTH hxlR-type" evidence="4">
    <location>
        <begin position="25"/>
        <end position="124"/>
    </location>
</feature>
<dbReference type="GO" id="GO:0003677">
    <property type="term" value="F:DNA binding"/>
    <property type="evidence" value="ECO:0007669"/>
    <property type="project" value="UniProtKB-KW"/>
</dbReference>
<evidence type="ECO:0000313" key="5">
    <source>
        <dbReference type="EMBL" id="SHE58927.1"/>
    </source>
</evidence>
<dbReference type="AlphaFoldDB" id="A0A1M4UQK1"/>
<dbReference type="Gene3D" id="1.10.10.10">
    <property type="entry name" value="Winged helix-like DNA-binding domain superfamily/Winged helix DNA-binding domain"/>
    <property type="match status" value="1"/>
</dbReference>
<gene>
    <name evidence="5" type="ORF">SAMN05444408_102243</name>
</gene>
<dbReference type="OrthoDB" id="9797599at2"/>
<dbReference type="PANTHER" id="PTHR33204">
    <property type="entry name" value="TRANSCRIPTIONAL REGULATOR, MARR FAMILY"/>
    <property type="match status" value="1"/>
</dbReference>
<dbReference type="RefSeq" id="WP_083573155.1">
    <property type="nucleotide sequence ID" value="NZ_FQVO01000002.1"/>
</dbReference>
<dbReference type="SUPFAM" id="SSF46785">
    <property type="entry name" value="Winged helix' DNA-binding domain"/>
    <property type="match status" value="1"/>
</dbReference>
<dbReference type="Proteomes" id="UP000184236">
    <property type="component" value="Unassembled WGS sequence"/>
</dbReference>
<keyword evidence="1" id="KW-0805">Transcription regulation</keyword>
<keyword evidence="6" id="KW-1185">Reference proteome</keyword>
<dbReference type="PROSITE" id="PS51118">
    <property type="entry name" value="HTH_HXLR"/>
    <property type="match status" value="1"/>
</dbReference>
<dbReference type="Pfam" id="PF01638">
    <property type="entry name" value="HxlR"/>
    <property type="match status" value="1"/>
</dbReference>
<proteinExistence type="predicted"/>
<name>A0A1M4UQK1_9FLAO</name>